<keyword evidence="2" id="KW-1185">Reference proteome</keyword>
<reference evidence="1 2" key="1">
    <citation type="submission" date="2018-08" db="EMBL/GenBank/DDBJ databases">
        <title>Complete genome of the Arcobacter suis type strain LMG 26152.</title>
        <authorList>
            <person name="Miller W.G."/>
            <person name="Yee E."/>
            <person name="Bono J.L."/>
        </authorList>
    </citation>
    <scope>NUCLEOTIDE SEQUENCE [LARGE SCALE GENOMIC DNA]</scope>
    <source>
        <strain evidence="1 2">CECT 7833</strain>
    </source>
</reference>
<dbReference type="RefSeq" id="WP_118886062.1">
    <property type="nucleotide sequence ID" value="NZ_CP032100.1"/>
</dbReference>
<protein>
    <submittedName>
        <fullName evidence="1">Uncharacterized protein</fullName>
    </submittedName>
</protein>
<dbReference type="KEGG" id="asui:ASUIS_1029"/>
<gene>
    <name evidence="1" type="ORF">ASUIS_1029</name>
</gene>
<sequence>MYLHTDNKIKSSFVIRREELSRLGFEKLSNNVYQKDNLTIILKSMVHTTNIYEINSVSIKENIYQKIKNTNIVLEVFERNCYRSKDFLEIYEIPVFQLIPTNTYRNKKTKTMRYKVQNLLEVGLVLECMVSVNNIILNELVS</sequence>
<accession>A0AAD0WQQ3</accession>
<evidence type="ECO:0000313" key="2">
    <source>
        <dbReference type="Proteomes" id="UP000263040"/>
    </source>
</evidence>
<dbReference type="EMBL" id="CP032100">
    <property type="protein sequence ID" value="AXX89517.1"/>
    <property type="molecule type" value="Genomic_DNA"/>
</dbReference>
<name>A0AAD0WQQ3_9BACT</name>
<dbReference type="AlphaFoldDB" id="A0AAD0WQQ3"/>
<evidence type="ECO:0000313" key="1">
    <source>
        <dbReference type="EMBL" id="AXX89517.1"/>
    </source>
</evidence>
<dbReference type="Proteomes" id="UP000263040">
    <property type="component" value="Chromosome"/>
</dbReference>
<organism evidence="1 2">
    <name type="scientific">Arcobacter suis CECT 7833</name>
    <dbReference type="NCBI Taxonomy" id="663365"/>
    <lineage>
        <taxon>Bacteria</taxon>
        <taxon>Pseudomonadati</taxon>
        <taxon>Campylobacterota</taxon>
        <taxon>Epsilonproteobacteria</taxon>
        <taxon>Campylobacterales</taxon>
        <taxon>Arcobacteraceae</taxon>
        <taxon>Arcobacter</taxon>
    </lineage>
</organism>
<proteinExistence type="predicted"/>